<dbReference type="Proteomes" id="UP000824533">
    <property type="component" value="Linkage Group LG23"/>
</dbReference>
<gene>
    <name evidence="1" type="ORF">K1T71_012486</name>
</gene>
<protein>
    <submittedName>
        <fullName evidence="1">Uncharacterized protein</fullName>
    </submittedName>
</protein>
<evidence type="ECO:0000313" key="1">
    <source>
        <dbReference type="EMBL" id="KAJ0171723.1"/>
    </source>
</evidence>
<proteinExistence type="predicted"/>
<dbReference type="EMBL" id="CM034409">
    <property type="protein sequence ID" value="KAJ0171723.1"/>
    <property type="molecule type" value="Genomic_DNA"/>
</dbReference>
<name>A0ACC1CJG1_9NEOP</name>
<evidence type="ECO:0000313" key="2">
    <source>
        <dbReference type="Proteomes" id="UP000824533"/>
    </source>
</evidence>
<organism evidence="1 2">
    <name type="scientific">Dendrolimus kikuchii</name>
    <dbReference type="NCBI Taxonomy" id="765133"/>
    <lineage>
        <taxon>Eukaryota</taxon>
        <taxon>Metazoa</taxon>
        <taxon>Ecdysozoa</taxon>
        <taxon>Arthropoda</taxon>
        <taxon>Hexapoda</taxon>
        <taxon>Insecta</taxon>
        <taxon>Pterygota</taxon>
        <taxon>Neoptera</taxon>
        <taxon>Endopterygota</taxon>
        <taxon>Lepidoptera</taxon>
        <taxon>Glossata</taxon>
        <taxon>Ditrysia</taxon>
        <taxon>Bombycoidea</taxon>
        <taxon>Lasiocampidae</taxon>
        <taxon>Dendrolimus</taxon>
    </lineage>
</organism>
<sequence length="508" mass="57051">MFRTPAKAKQPEAISFEDVEFESSPSFSSLSPSPLTSRPAQQKKKVVSLKFSPPPKKTIQAVAGPSKDPANKTYTKRTPPKETQKVAARDKREDRMFEARECLEKFNEHLSNSKNLKTEIKQGVSYATKRIFTLLTQCNRDLGDALEALAAKTGKDPVVEKQISCKEVQTEMHTQEPVRESEEEARERIQRIEEGQAQLVKRMEEQTALLQRSLESVNNLEQVIQKCKPGISEGSTPEVSYASVAAAKRGGKPPVYRTLHSVAITSKKDTNTADDTLKEVRKALNAKEGGVEVERVRKSRDGRVIISCRTTEERDRLTHKLLKEKKDLTAENIANKKPMVMITGVLRIHTDEDLFRALKNQNKLVFEGLEKVDEGMEVAYKIRGRNPNTHRVVLKVTPPIWKRLTEAGTVRIDLQTLQVTDRSPLTQCTICLGFGHGKKLCTESQVMCSHCGGPHTRSECEEHIVGAQPKCKNCVREKRAETGHNAFSEICPVRSKWDAIVRATVAYE</sequence>
<accession>A0ACC1CJG1</accession>
<comment type="caution">
    <text evidence="1">The sequence shown here is derived from an EMBL/GenBank/DDBJ whole genome shotgun (WGS) entry which is preliminary data.</text>
</comment>
<reference evidence="1 2" key="1">
    <citation type="journal article" date="2021" name="Front. Genet.">
        <title>Chromosome-Level Genome Assembly Reveals Significant Gene Expansion in the Toll and IMD Signaling Pathways of Dendrolimus kikuchii.</title>
        <authorList>
            <person name="Zhou J."/>
            <person name="Wu P."/>
            <person name="Xiong Z."/>
            <person name="Liu N."/>
            <person name="Zhao N."/>
            <person name="Ji M."/>
            <person name="Qiu Y."/>
            <person name="Yang B."/>
        </authorList>
    </citation>
    <scope>NUCLEOTIDE SEQUENCE [LARGE SCALE GENOMIC DNA]</scope>
    <source>
        <strain evidence="1">Ann1</strain>
    </source>
</reference>
<keyword evidence="2" id="KW-1185">Reference proteome</keyword>